<organism evidence="1 2">
    <name type="scientific">Desulforamulus reducens (strain ATCC BAA-1160 / DSM 100696 / MI-1)</name>
    <name type="common">Desulfotomaculum reducens</name>
    <dbReference type="NCBI Taxonomy" id="349161"/>
    <lineage>
        <taxon>Bacteria</taxon>
        <taxon>Bacillati</taxon>
        <taxon>Bacillota</taxon>
        <taxon>Clostridia</taxon>
        <taxon>Eubacteriales</taxon>
        <taxon>Peptococcaceae</taxon>
        <taxon>Desulforamulus</taxon>
    </lineage>
</organism>
<proteinExistence type="predicted"/>
<keyword evidence="2" id="KW-1185">Reference proteome</keyword>
<dbReference type="RefSeq" id="WP_011878261.1">
    <property type="nucleotide sequence ID" value="NC_009253.1"/>
</dbReference>
<reference evidence="1 2" key="1">
    <citation type="submission" date="2007-03" db="EMBL/GenBank/DDBJ databases">
        <title>Complete sequence of Desulfotomaculum reducens MI-1.</title>
        <authorList>
            <consortium name="US DOE Joint Genome Institute"/>
            <person name="Copeland A."/>
            <person name="Lucas S."/>
            <person name="Lapidus A."/>
            <person name="Barry K."/>
            <person name="Detter J.C."/>
            <person name="Glavina del Rio T."/>
            <person name="Hammon N."/>
            <person name="Israni S."/>
            <person name="Dalin E."/>
            <person name="Tice H."/>
            <person name="Pitluck S."/>
            <person name="Sims D."/>
            <person name="Brettin T."/>
            <person name="Bruce D."/>
            <person name="Han C."/>
            <person name="Tapia R."/>
            <person name="Schmutz J."/>
            <person name="Larimer F."/>
            <person name="Land M."/>
            <person name="Hauser L."/>
            <person name="Kyrpides N."/>
            <person name="Kim E."/>
            <person name="Tebo B.M."/>
            <person name="Richardson P."/>
        </authorList>
    </citation>
    <scope>NUCLEOTIDE SEQUENCE [LARGE SCALE GENOMIC DNA]</scope>
    <source>
        <strain evidence="1 2">MI-1</strain>
    </source>
</reference>
<dbReference type="AlphaFoldDB" id="A4J5U7"/>
<protein>
    <submittedName>
        <fullName evidence="1">Uncharacterized protein</fullName>
    </submittedName>
</protein>
<evidence type="ECO:0000313" key="1">
    <source>
        <dbReference type="EMBL" id="ABO50450.1"/>
    </source>
</evidence>
<accession>A4J5U7</accession>
<gene>
    <name evidence="1" type="ordered locus">Dred_1929</name>
</gene>
<dbReference type="KEGG" id="drm:Dred_1929"/>
<sequence>MLTVRRLSLEEILDLEWLALLVDQVLEYNYYTVPLEEKHLKMIQLSVNGSLDMETIASYIVDYLSPEAINFNYQYKDHSSLSQDEVG</sequence>
<name>A4J5U7_DESRM</name>
<dbReference type="HOGENOM" id="CLU_2478322_0_0_9"/>
<evidence type="ECO:0000313" key="2">
    <source>
        <dbReference type="Proteomes" id="UP000001556"/>
    </source>
</evidence>
<dbReference type="OrthoDB" id="1787242at2"/>
<dbReference type="Proteomes" id="UP000001556">
    <property type="component" value="Chromosome"/>
</dbReference>
<dbReference type="EMBL" id="CP000612">
    <property type="protein sequence ID" value="ABO50450.1"/>
    <property type="molecule type" value="Genomic_DNA"/>
</dbReference>